<feature type="compositionally biased region" description="Polar residues" evidence="1">
    <location>
        <begin position="19"/>
        <end position="31"/>
    </location>
</feature>
<dbReference type="EnsemblMetazoa" id="BGLB030197-RA">
    <property type="protein sequence ID" value="BGLB030197-PA"/>
    <property type="gene ID" value="BGLB030197"/>
</dbReference>
<organism evidence="2 3">
    <name type="scientific">Biomphalaria glabrata</name>
    <name type="common">Bloodfluke planorb</name>
    <name type="synonym">Freshwater snail</name>
    <dbReference type="NCBI Taxonomy" id="6526"/>
    <lineage>
        <taxon>Eukaryota</taxon>
        <taxon>Metazoa</taxon>
        <taxon>Spiralia</taxon>
        <taxon>Lophotrochozoa</taxon>
        <taxon>Mollusca</taxon>
        <taxon>Gastropoda</taxon>
        <taxon>Heterobranchia</taxon>
        <taxon>Euthyneura</taxon>
        <taxon>Panpulmonata</taxon>
        <taxon>Hygrophila</taxon>
        <taxon>Lymnaeoidea</taxon>
        <taxon>Planorbidae</taxon>
        <taxon>Biomphalaria</taxon>
    </lineage>
</organism>
<dbReference type="VEuPathDB" id="VectorBase:BGLAX_029087"/>
<evidence type="ECO:0000256" key="1">
    <source>
        <dbReference type="SAM" id="MobiDB-lite"/>
    </source>
</evidence>
<reference evidence="2" key="1">
    <citation type="submission" date="2020-05" db="UniProtKB">
        <authorList>
            <consortium name="EnsemblMetazoa"/>
        </authorList>
    </citation>
    <scope>IDENTIFICATION</scope>
    <source>
        <strain evidence="2">BB02</strain>
    </source>
</reference>
<feature type="compositionally biased region" description="Low complexity" evidence="1">
    <location>
        <begin position="67"/>
        <end position="82"/>
    </location>
</feature>
<dbReference type="VEuPathDB" id="VectorBase:BGLB030197"/>
<gene>
    <name evidence="2" type="primary">106058607</name>
</gene>
<proteinExistence type="predicted"/>
<name>A0A2C9LE88_BIOGL</name>
<feature type="compositionally biased region" description="Low complexity" evidence="1">
    <location>
        <begin position="32"/>
        <end position="47"/>
    </location>
</feature>
<evidence type="ECO:0000313" key="2">
    <source>
        <dbReference type="EnsemblMetazoa" id="BGLB030197-PA"/>
    </source>
</evidence>
<dbReference type="Proteomes" id="UP000076420">
    <property type="component" value="Unassembled WGS sequence"/>
</dbReference>
<accession>A0A2C9LE88</accession>
<protein>
    <submittedName>
        <fullName evidence="2">Uncharacterized protein</fullName>
    </submittedName>
</protein>
<feature type="compositionally biased region" description="Polar residues" evidence="1">
    <location>
        <begin position="51"/>
        <end position="66"/>
    </location>
</feature>
<dbReference type="KEGG" id="bgt:106058607"/>
<dbReference type="AlphaFoldDB" id="A0A2C9LE88"/>
<evidence type="ECO:0000313" key="3">
    <source>
        <dbReference type="Proteomes" id="UP000076420"/>
    </source>
</evidence>
<sequence>LKTFYDAVKVLPGRLKDPLTTSTASTKQALSTTTAAKRNMTTTKTAAPTSGRLSTKRNVSESQHVGTTPTTTPMSTALSTSTQAKPNVTRPFESFTGDNKFLVKGLWNEWRCSRDCRDSAFHRE</sequence>
<feature type="region of interest" description="Disordered" evidence="1">
    <location>
        <begin position="16"/>
        <end position="94"/>
    </location>
</feature>